<dbReference type="GO" id="GO:0061630">
    <property type="term" value="F:ubiquitin protein ligase activity"/>
    <property type="evidence" value="ECO:0007669"/>
    <property type="project" value="TreeGrafter"/>
</dbReference>
<keyword evidence="3" id="KW-0862">Zinc</keyword>
<evidence type="ECO:0000313" key="7">
    <source>
        <dbReference type="EMBL" id="KAK9539166.1"/>
    </source>
</evidence>
<organism evidence="7 8">
    <name type="scientific">Zoarces viviparus</name>
    <name type="common">Viviparous eelpout</name>
    <name type="synonym">Blennius viviparus</name>
    <dbReference type="NCBI Taxonomy" id="48416"/>
    <lineage>
        <taxon>Eukaryota</taxon>
        <taxon>Metazoa</taxon>
        <taxon>Chordata</taxon>
        <taxon>Craniata</taxon>
        <taxon>Vertebrata</taxon>
        <taxon>Euteleostomi</taxon>
        <taxon>Actinopterygii</taxon>
        <taxon>Neopterygii</taxon>
        <taxon>Teleostei</taxon>
        <taxon>Neoteleostei</taxon>
        <taxon>Acanthomorphata</taxon>
        <taxon>Eupercaria</taxon>
        <taxon>Perciformes</taxon>
        <taxon>Cottioidei</taxon>
        <taxon>Zoarcales</taxon>
        <taxon>Zoarcidae</taxon>
        <taxon>Zoarcinae</taxon>
        <taxon>Zoarces</taxon>
    </lineage>
</organism>
<accession>A0AAW1FWP1</accession>
<dbReference type="EMBL" id="JBCEZU010000023">
    <property type="protein sequence ID" value="KAK9539166.1"/>
    <property type="molecule type" value="Genomic_DNA"/>
</dbReference>
<keyword evidence="2 4" id="KW-0863">Zinc-finger</keyword>
<dbReference type="PANTHER" id="PTHR22791">
    <property type="entry name" value="RING-TYPE DOMAIN-CONTAINING PROTEIN"/>
    <property type="match status" value="1"/>
</dbReference>
<evidence type="ECO:0000256" key="3">
    <source>
        <dbReference type="ARBA" id="ARBA00022833"/>
    </source>
</evidence>
<reference evidence="7 8" key="1">
    <citation type="journal article" date="2024" name="Genome Biol. Evol.">
        <title>Chromosome-level genome assembly of the viviparous eelpout Zoarces viviparus.</title>
        <authorList>
            <person name="Fuhrmann N."/>
            <person name="Brasseur M.V."/>
            <person name="Bakowski C.E."/>
            <person name="Podsiadlowski L."/>
            <person name="Prost S."/>
            <person name="Krehenwinkel H."/>
            <person name="Mayer C."/>
        </authorList>
    </citation>
    <scope>NUCLEOTIDE SEQUENCE [LARGE SCALE GENOMIC DNA]</scope>
    <source>
        <strain evidence="7">NO-MEL_2022_Ind0_liver</strain>
    </source>
</reference>
<dbReference type="InterPro" id="IPR051435">
    <property type="entry name" value="RING_finger_E3_ubiq-ligases"/>
</dbReference>
<dbReference type="PROSITE" id="PS50089">
    <property type="entry name" value="ZF_RING_2"/>
    <property type="match status" value="1"/>
</dbReference>
<evidence type="ECO:0000313" key="8">
    <source>
        <dbReference type="Proteomes" id="UP001488805"/>
    </source>
</evidence>
<gene>
    <name evidence="7" type="ORF">VZT92_004291</name>
</gene>
<evidence type="ECO:0000256" key="5">
    <source>
        <dbReference type="SAM" id="MobiDB-lite"/>
    </source>
</evidence>
<dbReference type="GO" id="GO:0016567">
    <property type="term" value="P:protein ubiquitination"/>
    <property type="evidence" value="ECO:0007669"/>
    <property type="project" value="TreeGrafter"/>
</dbReference>
<dbReference type="InterPro" id="IPR017907">
    <property type="entry name" value="Znf_RING_CS"/>
</dbReference>
<dbReference type="PANTHER" id="PTHR22791:SF17">
    <property type="entry name" value="RING-TYPE DOMAIN-CONTAINING PROTEIN"/>
    <property type="match status" value="1"/>
</dbReference>
<dbReference type="Pfam" id="PF14634">
    <property type="entry name" value="zf-RING_5"/>
    <property type="match status" value="1"/>
</dbReference>
<evidence type="ECO:0000259" key="6">
    <source>
        <dbReference type="PROSITE" id="PS50089"/>
    </source>
</evidence>
<dbReference type="InterPro" id="IPR013083">
    <property type="entry name" value="Znf_RING/FYVE/PHD"/>
</dbReference>
<proteinExistence type="predicted"/>
<name>A0AAW1FWP1_ZOAVI</name>
<comment type="caution">
    <text evidence="7">The sequence shown here is derived from an EMBL/GenBank/DDBJ whole genome shotgun (WGS) entry which is preliminary data.</text>
</comment>
<protein>
    <recommendedName>
        <fullName evidence="6">RING-type domain-containing protein</fullName>
    </recommendedName>
</protein>
<keyword evidence="1" id="KW-0479">Metal-binding</keyword>
<dbReference type="Gene3D" id="3.30.40.10">
    <property type="entry name" value="Zinc/RING finger domain, C3HC4 (zinc finger)"/>
    <property type="match status" value="1"/>
</dbReference>
<dbReference type="PROSITE" id="PS00518">
    <property type="entry name" value="ZF_RING_1"/>
    <property type="match status" value="1"/>
</dbReference>
<feature type="domain" description="RING-type" evidence="6">
    <location>
        <begin position="36"/>
        <end position="67"/>
    </location>
</feature>
<evidence type="ECO:0000256" key="2">
    <source>
        <dbReference type="ARBA" id="ARBA00022771"/>
    </source>
</evidence>
<keyword evidence="8" id="KW-1185">Reference proteome</keyword>
<dbReference type="Proteomes" id="UP001488805">
    <property type="component" value="Unassembled WGS sequence"/>
</dbReference>
<sequence length="139" mass="15262">MAEAVATGGERGSAPPDGTDSSPGDYFDLDRHVPKLLSCSHTFCLECLDALHFREGRGWRIGCPVCRRRTPVPEYRVRNLPDDSALTESLPLETRLCGQARPASLQPLPQRATAAVRRANKYRPETDASNFGSFTSNAM</sequence>
<evidence type="ECO:0000256" key="1">
    <source>
        <dbReference type="ARBA" id="ARBA00022723"/>
    </source>
</evidence>
<dbReference type="InterPro" id="IPR001841">
    <property type="entry name" value="Znf_RING"/>
</dbReference>
<evidence type="ECO:0000256" key="4">
    <source>
        <dbReference type="PROSITE-ProRule" id="PRU00175"/>
    </source>
</evidence>
<dbReference type="GO" id="GO:0008270">
    <property type="term" value="F:zinc ion binding"/>
    <property type="evidence" value="ECO:0007669"/>
    <property type="project" value="UniProtKB-KW"/>
</dbReference>
<dbReference type="SUPFAM" id="SSF57850">
    <property type="entry name" value="RING/U-box"/>
    <property type="match status" value="1"/>
</dbReference>
<dbReference type="AlphaFoldDB" id="A0AAW1FWP1"/>
<feature type="region of interest" description="Disordered" evidence="5">
    <location>
        <begin position="1"/>
        <end position="25"/>
    </location>
</feature>